<feature type="domain" description="RNB" evidence="2">
    <location>
        <begin position="9"/>
        <end position="312"/>
    </location>
</feature>
<dbReference type="Pfam" id="PF00773">
    <property type="entry name" value="RNB"/>
    <property type="match status" value="1"/>
</dbReference>
<reference evidence="4" key="1">
    <citation type="journal article" date="2019" name="Int. J. Syst. Evol. Microbiol.">
        <title>The Global Catalogue of Microorganisms (GCM) 10K type strain sequencing project: providing services to taxonomists for standard genome sequencing and annotation.</title>
        <authorList>
            <consortium name="The Broad Institute Genomics Platform"/>
            <consortium name="The Broad Institute Genome Sequencing Center for Infectious Disease"/>
            <person name="Wu L."/>
            <person name="Ma J."/>
        </authorList>
    </citation>
    <scope>NUCLEOTIDE SEQUENCE [LARGE SCALE GENOMIC DNA]</scope>
    <source>
        <strain evidence="4">NBRC 108728</strain>
    </source>
</reference>
<gene>
    <name evidence="3" type="ORF">GCM10025867_50110</name>
</gene>
<dbReference type="EMBL" id="AP027733">
    <property type="protein sequence ID" value="BDZ52770.1"/>
    <property type="molecule type" value="Genomic_DNA"/>
</dbReference>
<keyword evidence="3" id="KW-0614">Plasmid</keyword>
<dbReference type="InterPro" id="IPR001900">
    <property type="entry name" value="RNase_II/R"/>
</dbReference>
<feature type="region of interest" description="Disordered" evidence="1">
    <location>
        <begin position="451"/>
        <end position="483"/>
    </location>
</feature>
<accession>A0ABM8GWG8</accession>
<protein>
    <recommendedName>
        <fullName evidence="2">RNB domain-containing protein</fullName>
    </recommendedName>
</protein>
<feature type="compositionally biased region" description="Low complexity" evidence="1">
    <location>
        <begin position="464"/>
        <end position="475"/>
    </location>
</feature>
<dbReference type="SUPFAM" id="SSF50249">
    <property type="entry name" value="Nucleic acid-binding proteins"/>
    <property type="match status" value="1"/>
</dbReference>
<dbReference type="SMART" id="SM00955">
    <property type="entry name" value="RNB"/>
    <property type="match status" value="1"/>
</dbReference>
<sequence>MSDSTDATTVDRAAPRVYMIDSPTTRDRDDAFRVDKTDTGYRVTVHVARVADHVPLGSDEDLAARAAGWTLYGPRRVTPMLGETIEDLATLKHQESRPTVAIQIDLSETGEVVGRELRRDIALNPVALTYASATTTLDETDHRWRPDLITAHHLAMILLDRRRNDGALALYDLADGWTVTEEGVLIPLADIERNVAYVIVQEMMIVANAAVAAWAAERELPILYRNHQASAVAPSLSEIAQDIRVAQNSADPAADFRTLRQRTSLTMKKATYGPRLLGHYGLSLPSYTHSTSPLRRYADLVTQRQLLAALDERELPYSAESLTEIAESLRETAALRSAAVTAREKAKDVDRTLTAVGRANSLADLSTERWLKTLKLATKGPYLAPVAIEVRRRIDARLLDHQDAAYVLGANDSWRELKLDLLTYVDEHNPAMASMLLNQYQQQNADALPVTYQESQDGPRTRRSSPSTRASDRSACSLAPPRP</sequence>
<keyword evidence="4" id="KW-1185">Reference proteome</keyword>
<geneLocation type="plasmid" evidence="3 4">
    <name>pNBRC108728a</name>
</geneLocation>
<dbReference type="Proteomes" id="UP001321486">
    <property type="component" value="Plasmid pNBRC108728a"/>
</dbReference>
<proteinExistence type="predicted"/>
<evidence type="ECO:0000313" key="3">
    <source>
        <dbReference type="EMBL" id="BDZ52770.1"/>
    </source>
</evidence>
<evidence type="ECO:0000313" key="4">
    <source>
        <dbReference type="Proteomes" id="UP001321486"/>
    </source>
</evidence>
<dbReference type="PANTHER" id="PTHR23355">
    <property type="entry name" value="RIBONUCLEASE"/>
    <property type="match status" value="1"/>
</dbReference>
<organism evidence="3 4">
    <name type="scientific">Frondihabitans sucicola</name>
    <dbReference type="NCBI Taxonomy" id="1268041"/>
    <lineage>
        <taxon>Bacteria</taxon>
        <taxon>Bacillati</taxon>
        <taxon>Actinomycetota</taxon>
        <taxon>Actinomycetes</taxon>
        <taxon>Micrococcales</taxon>
        <taxon>Microbacteriaceae</taxon>
        <taxon>Frondihabitans</taxon>
    </lineage>
</organism>
<name>A0ABM8GWG8_9MICO</name>
<dbReference type="PANTHER" id="PTHR23355:SF65">
    <property type="entry name" value="EXORIBONUCLEASE CYT-4, PUTATIVE (AFU_ORTHOLOGUE AFUA_7G01550)-RELATED"/>
    <property type="match status" value="1"/>
</dbReference>
<dbReference type="InterPro" id="IPR050180">
    <property type="entry name" value="RNR_Ribonuclease"/>
</dbReference>
<evidence type="ECO:0000256" key="1">
    <source>
        <dbReference type="SAM" id="MobiDB-lite"/>
    </source>
</evidence>
<dbReference type="InterPro" id="IPR012340">
    <property type="entry name" value="NA-bd_OB-fold"/>
</dbReference>
<dbReference type="RefSeq" id="WP_286347054.1">
    <property type="nucleotide sequence ID" value="NZ_AP027733.1"/>
</dbReference>
<evidence type="ECO:0000259" key="2">
    <source>
        <dbReference type="SMART" id="SM00955"/>
    </source>
</evidence>